<reference evidence="1" key="1">
    <citation type="journal article" date="2022" name="Int. J. Mol. Sci.">
        <title>Draft Genome of Tanacetum Coccineum: Genomic Comparison of Closely Related Tanacetum-Family Plants.</title>
        <authorList>
            <person name="Yamashiro T."/>
            <person name="Shiraishi A."/>
            <person name="Nakayama K."/>
            <person name="Satake H."/>
        </authorList>
    </citation>
    <scope>NUCLEOTIDE SEQUENCE</scope>
</reference>
<name>A0ABQ5HDD0_9ASTR</name>
<gene>
    <name evidence="1" type="ORF">Tco_1067530</name>
</gene>
<accession>A0ABQ5HDD0</accession>
<proteinExistence type="predicted"/>
<sequence length="341" mass="36442">MESLASGNGCSSFLLLNSRSDFNSALHVLISRSSCLYDSEISSHLCLMSTVTVVVSGVPRDGSRVHTHDHDGSEALDESPDLILCVMTQGLLGKNRPPSPPSSYCFWRVVLSLINKVLCIMLMELSKLCDPSIDLSYGHRCYLRDCLCLAVELSQTSYREPRVDKHNLLRGGCSDSGISSLWSTGGGMYRDGGSGDNGSNGDGIGSGDKCAGGAVHLARRSPAEGGDSKIGGDGDGVVGQSLQPSSSVGGIWNSEVPDGYLANSNEGYDAPQTKLIASPLMVFTSGILGSGTCQDHVYVRHLGSRYPRPEERACLVWILWAWYCNPVMVGLLGLLQEVVVY</sequence>
<dbReference type="EMBL" id="BQNB010019485">
    <property type="protein sequence ID" value="GJT85813.1"/>
    <property type="molecule type" value="Genomic_DNA"/>
</dbReference>
<comment type="caution">
    <text evidence="1">The sequence shown here is derived from an EMBL/GenBank/DDBJ whole genome shotgun (WGS) entry which is preliminary data.</text>
</comment>
<protein>
    <submittedName>
        <fullName evidence="1">Uncharacterized protein</fullName>
    </submittedName>
</protein>
<evidence type="ECO:0000313" key="2">
    <source>
        <dbReference type="Proteomes" id="UP001151760"/>
    </source>
</evidence>
<dbReference type="Proteomes" id="UP001151760">
    <property type="component" value="Unassembled WGS sequence"/>
</dbReference>
<evidence type="ECO:0000313" key="1">
    <source>
        <dbReference type="EMBL" id="GJT85813.1"/>
    </source>
</evidence>
<organism evidence="1 2">
    <name type="scientific">Tanacetum coccineum</name>
    <dbReference type="NCBI Taxonomy" id="301880"/>
    <lineage>
        <taxon>Eukaryota</taxon>
        <taxon>Viridiplantae</taxon>
        <taxon>Streptophyta</taxon>
        <taxon>Embryophyta</taxon>
        <taxon>Tracheophyta</taxon>
        <taxon>Spermatophyta</taxon>
        <taxon>Magnoliopsida</taxon>
        <taxon>eudicotyledons</taxon>
        <taxon>Gunneridae</taxon>
        <taxon>Pentapetalae</taxon>
        <taxon>asterids</taxon>
        <taxon>campanulids</taxon>
        <taxon>Asterales</taxon>
        <taxon>Asteraceae</taxon>
        <taxon>Asteroideae</taxon>
        <taxon>Anthemideae</taxon>
        <taxon>Anthemidinae</taxon>
        <taxon>Tanacetum</taxon>
    </lineage>
</organism>
<reference evidence="1" key="2">
    <citation type="submission" date="2022-01" db="EMBL/GenBank/DDBJ databases">
        <authorList>
            <person name="Yamashiro T."/>
            <person name="Shiraishi A."/>
            <person name="Satake H."/>
            <person name="Nakayama K."/>
        </authorList>
    </citation>
    <scope>NUCLEOTIDE SEQUENCE</scope>
</reference>
<keyword evidence="2" id="KW-1185">Reference proteome</keyword>